<evidence type="ECO:0000256" key="1">
    <source>
        <dbReference type="SAM" id="SignalP"/>
    </source>
</evidence>
<dbReference type="PROSITE" id="PS51257">
    <property type="entry name" value="PROKAR_LIPOPROTEIN"/>
    <property type="match status" value="1"/>
</dbReference>
<dbReference type="InterPro" id="IPR049806">
    <property type="entry name" value="MasK-like_C"/>
</dbReference>
<gene>
    <name evidence="2" type="ORF">ENSA7_67820</name>
</gene>
<comment type="caution">
    <text evidence="2">The sequence shown here is derived from an EMBL/GenBank/DDBJ whole genome shotgun (WGS) entry which is preliminary data.</text>
</comment>
<evidence type="ECO:0008006" key="4">
    <source>
        <dbReference type="Google" id="ProtNLM"/>
    </source>
</evidence>
<dbReference type="NCBIfam" id="NF033768">
    <property type="entry name" value="myxo_SS_tail"/>
    <property type="match status" value="1"/>
</dbReference>
<reference evidence="2 3" key="1">
    <citation type="submission" date="2018-03" db="EMBL/GenBank/DDBJ databases">
        <title>Draft Genome Sequences of the Obligatory Marine Myxobacteria Enhygromyxa salina SWB007.</title>
        <authorList>
            <person name="Poehlein A."/>
            <person name="Moghaddam J.A."/>
            <person name="Harms H."/>
            <person name="Alanjari M."/>
            <person name="Koenig G.M."/>
            <person name="Daniel R."/>
            <person name="Schaeberle T.F."/>
        </authorList>
    </citation>
    <scope>NUCLEOTIDE SEQUENCE [LARGE SCALE GENOMIC DNA]</scope>
    <source>
        <strain evidence="2 3">SWB007</strain>
    </source>
</reference>
<feature type="signal peptide" evidence="1">
    <location>
        <begin position="1"/>
        <end position="23"/>
    </location>
</feature>
<evidence type="ECO:0000313" key="2">
    <source>
        <dbReference type="EMBL" id="PRP96951.1"/>
    </source>
</evidence>
<protein>
    <recommendedName>
        <fullName evidence="4">Gram-negative bacterial tonB protein</fullName>
    </recommendedName>
</protein>
<keyword evidence="1" id="KW-0732">Signal</keyword>
<name>A0A2S9XW57_9BACT</name>
<dbReference type="OrthoDB" id="5518422at2"/>
<feature type="chain" id="PRO_5015773865" description="Gram-negative bacterial tonB protein" evidence="1">
    <location>
        <begin position="24"/>
        <end position="126"/>
    </location>
</feature>
<dbReference type="Proteomes" id="UP000238823">
    <property type="component" value="Unassembled WGS sequence"/>
</dbReference>
<accession>A0A2S9XW57</accession>
<dbReference type="RefSeq" id="WP_106093599.1">
    <property type="nucleotide sequence ID" value="NZ_PVNL01000133.1"/>
</dbReference>
<dbReference type="EMBL" id="PVNL01000133">
    <property type="protein sequence ID" value="PRP96951.1"/>
    <property type="molecule type" value="Genomic_DNA"/>
</dbReference>
<organism evidence="2 3">
    <name type="scientific">Enhygromyxa salina</name>
    <dbReference type="NCBI Taxonomy" id="215803"/>
    <lineage>
        <taxon>Bacteria</taxon>
        <taxon>Pseudomonadati</taxon>
        <taxon>Myxococcota</taxon>
        <taxon>Polyangia</taxon>
        <taxon>Nannocystales</taxon>
        <taxon>Nannocystaceae</taxon>
        <taxon>Enhygromyxa</taxon>
    </lineage>
</organism>
<sequence>MTRMTSAALVALTLACSACSYIARDAASYERDTSALLDTRDAQLRSCYDAALVRNPNLVGKLTVTFTVEQKTGELTELTWDRNRSTVDELLATCVLTALDGLELAEPDRRDAEATFSYSFRVQPGA</sequence>
<dbReference type="AlphaFoldDB" id="A0A2S9XW57"/>
<evidence type="ECO:0000313" key="3">
    <source>
        <dbReference type="Proteomes" id="UP000238823"/>
    </source>
</evidence>
<proteinExistence type="predicted"/>